<dbReference type="PROSITE" id="PS51078">
    <property type="entry name" value="ICLR_ED"/>
    <property type="match status" value="1"/>
</dbReference>
<organism evidence="6 7">
    <name type="scientific">Homoserinibacter gongjuensis</name>
    <dbReference type="NCBI Taxonomy" id="1162968"/>
    <lineage>
        <taxon>Bacteria</taxon>
        <taxon>Bacillati</taxon>
        <taxon>Actinomycetota</taxon>
        <taxon>Actinomycetes</taxon>
        <taxon>Micrococcales</taxon>
        <taxon>Microbacteriaceae</taxon>
        <taxon>Homoserinibacter</taxon>
    </lineage>
</organism>
<dbReference type="PANTHER" id="PTHR30136">
    <property type="entry name" value="HELIX-TURN-HELIX TRANSCRIPTIONAL REGULATOR, ICLR FAMILY"/>
    <property type="match status" value="1"/>
</dbReference>
<evidence type="ECO:0000313" key="6">
    <source>
        <dbReference type="EMBL" id="GMA90995.1"/>
    </source>
</evidence>
<keyword evidence="2" id="KW-0238">DNA-binding</keyword>
<evidence type="ECO:0000256" key="3">
    <source>
        <dbReference type="ARBA" id="ARBA00023163"/>
    </source>
</evidence>
<evidence type="ECO:0000256" key="1">
    <source>
        <dbReference type="ARBA" id="ARBA00023015"/>
    </source>
</evidence>
<dbReference type="Pfam" id="PF01614">
    <property type="entry name" value="IclR_C"/>
    <property type="match status" value="1"/>
</dbReference>
<comment type="caution">
    <text evidence="6">The sequence shown here is derived from an EMBL/GenBank/DDBJ whole genome shotgun (WGS) entry which is preliminary data.</text>
</comment>
<keyword evidence="1" id="KW-0805">Transcription regulation</keyword>
<dbReference type="PANTHER" id="PTHR30136:SF8">
    <property type="entry name" value="TRANSCRIPTIONAL REGULATORY PROTEIN"/>
    <property type="match status" value="1"/>
</dbReference>
<dbReference type="EMBL" id="BSVA01000001">
    <property type="protein sequence ID" value="GMA90995.1"/>
    <property type="molecule type" value="Genomic_DNA"/>
</dbReference>
<dbReference type="PROSITE" id="PS51077">
    <property type="entry name" value="HTH_ICLR"/>
    <property type="match status" value="1"/>
</dbReference>
<dbReference type="InterPro" id="IPR014757">
    <property type="entry name" value="Tscrpt_reg_IclR_C"/>
</dbReference>
<dbReference type="Gene3D" id="1.10.10.10">
    <property type="entry name" value="Winged helix-like DNA-binding domain superfamily/Winged helix DNA-binding domain"/>
    <property type="match status" value="1"/>
</dbReference>
<sequence>MSTGSPTRDATSEEDARELLGLPELVLEGERGSIQSIERAAAVLGLFNQHTRMLTPGLVAERLGLNRSTAHRYLQSLQSSGFLDSSYGLGPLFDQLSALLAGRQQLLGIAPAIMRELSDRTGLTCVVSFLGRTGAVVTLVEEASAGTIILTVRTGTVLEVRAAQSRVLLAFQSDPAVVARVHAALTEEERRVETAALARVRRDRLAWADLGRIGLASVAAPIFGPHDIQAAIALLGTSPVLSPDDVAGRVELLREAADKLSVMLASEERTS</sequence>
<evidence type="ECO:0000313" key="7">
    <source>
        <dbReference type="Proteomes" id="UP001157069"/>
    </source>
</evidence>
<keyword evidence="3" id="KW-0804">Transcription</keyword>
<dbReference type="InterPro" id="IPR029016">
    <property type="entry name" value="GAF-like_dom_sf"/>
</dbReference>
<name>A0ABQ6JUN6_9MICO</name>
<dbReference type="Proteomes" id="UP001157069">
    <property type="component" value="Unassembled WGS sequence"/>
</dbReference>
<feature type="domain" description="HTH iclR-type" evidence="4">
    <location>
        <begin position="34"/>
        <end position="91"/>
    </location>
</feature>
<dbReference type="RefSeq" id="WP_284299088.1">
    <property type="nucleotide sequence ID" value="NZ_BSVA01000001.1"/>
</dbReference>
<dbReference type="InterPro" id="IPR005471">
    <property type="entry name" value="Tscrpt_reg_IclR_N"/>
</dbReference>
<protein>
    <submittedName>
        <fullName evidence="6">IclR family transcriptional regulator</fullName>
    </submittedName>
</protein>
<proteinExistence type="predicted"/>
<dbReference type="Gene3D" id="3.30.450.40">
    <property type="match status" value="1"/>
</dbReference>
<dbReference type="InterPro" id="IPR050707">
    <property type="entry name" value="HTH_MetabolicPath_Reg"/>
</dbReference>
<feature type="domain" description="IclR-ED" evidence="5">
    <location>
        <begin position="92"/>
        <end position="266"/>
    </location>
</feature>
<dbReference type="SUPFAM" id="SSF46785">
    <property type="entry name" value="Winged helix' DNA-binding domain"/>
    <property type="match status" value="1"/>
</dbReference>
<evidence type="ECO:0000256" key="2">
    <source>
        <dbReference type="ARBA" id="ARBA00023125"/>
    </source>
</evidence>
<dbReference type="InterPro" id="IPR036388">
    <property type="entry name" value="WH-like_DNA-bd_sf"/>
</dbReference>
<dbReference type="SUPFAM" id="SSF55781">
    <property type="entry name" value="GAF domain-like"/>
    <property type="match status" value="1"/>
</dbReference>
<evidence type="ECO:0000259" key="5">
    <source>
        <dbReference type="PROSITE" id="PS51078"/>
    </source>
</evidence>
<keyword evidence="7" id="KW-1185">Reference proteome</keyword>
<dbReference type="InterPro" id="IPR036390">
    <property type="entry name" value="WH_DNA-bd_sf"/>
</dbReference>
<accession>A0ABQ6JUN6</accession>
<reference evidence="7" key="1">
    <citation type="journal article" date="2019" name="Int. J. Syst. Evol. Microbiol.">
        <title>The Global Catalogue of Microorganisms (GCM) 10K type strain sequencing project: providing services to taxonomists for standard genome sequencing and annotation.</title>
        <authorList>
            <consortium name="The Broad Institute Genomics Platform"/>
            <consortium name="The Broad Institute Genome Sequencing Center for Infectious Disease"/>
            <person name="Wu L."/>
            <person name="Ma J."/>
        </authorList>
    </citation>
    <scope>NUCLEOTIDE SEQUENCE [LARGE SCALE GENOMIC DNA]</scope>
    <source>
        <strain evidence="7">NBRC 108755</strain>
    </source>
</reference>
<dbReference type="SMART" id="SM00346">
    <property type="entry name" value="HTH_ICLR"/>
    <property type="match status" value="1"/>
</dbReference>
<dbReference type="Pfam" id="PF09339">
    <property type="entry name" value="HTH_IclR"/>
    <property type="match status" value="1"/>
</dbReference>
<gene>
    <name evidence="6" type="ORF">GCM10025869_15240</name>
</gene>
<evidence type="ECO:0000259" key="4">
    <source>
        <dbReference type="PROSITE" id="PS51077"/>
    </source>
</evidence>